<evidence type="ECO:0000313" key="1">
    <source>
        <dbReference type="EMBL" id="MBK1646459.1"/>
    </source>
</evidence>
<accession>A0A9X1BA00</accession>
<dbReference type="EMBL" id="NRSD01000025">
    <property type="protein sequence ID" value="MBK1646459.1"/>
    <property type="molecule type" value="Genomic_DNA"/>
</dbReference>
<reference evidence="1 2" key="1">
    <citation type="journal article" date="2020" name="Microorganisms">
        <title>Osmotic Adaptation and Compatible Solute Biosynthesis of Phototrophic Bacteria as Revealed from Genome Analyses.</title>
        <authorList>
            <person name="Imhoff J.F."/>
            <person name="Rahn T."/>
            <person name="Kunzel S."/>
            <person name="Keller A."/>
            <person name="Neulinger S.C."/>
        </authorList>
    </citation>
    <scope>NUCLEOTIDE SEQUENCE [LARGE SCALE GENOMIC DNA]</scope>
    <source>
        <strain evidence="1 2">DSM 21303</strain>
    </source>
</reference>
<evidence type="ECO:0000313" key="2">
    <source>
        <dbReference type="Proteomes" id="UP001138802"/>
    </source>
</evidence>
<organism evidence="1 2">
    <name type="scientific">Thiocapsa imhoffii</name>
    <dbReference type="NCBI Taxonomy" id="382777"/>
    <lineage>
        <taxon>Bacteria</taxon>
        <taxon>Pseudomonadati</taxon>
        <taxon>Pseudomonadota</taxon>
        <taxon>Gammaproteobacteria</taxon>
        <taxon>Chromatiales</taxon>
        <taxon>Chromatiaceae</taxon>
        <taxon>Thiocapsa</taxon>
    </lineage>
</organism>
<gene>
    <name evidence="1" type="ORF">CKO25_17760</name>
</gene>
<name>A0A9X1BA00_9GAMM</name>
<protein>
    <submittedName>
        <fullName evidence="1">Uncharacterized protein</fullName>
    </submittedName>
</protein>
<dbReference type="AlphaFoldDB" id="A0A9X1BA00"/>
<sequence length="73" mass="8125">MPETEVGRLLQQPGPCRRRHCALADARELHAVLQLQQQMKQLQAEEQGLVAAIRLAVGRLQPKLELVSSSSIE</sequence>
<keyword evidence="2" id="KW-1185">Reference proteome</keyword>
<dbReference type="Proteomes" id="UP001138802">
    <property type="component" value="Unassembled WGS sequence"/>
</dbReference>
<proteinExistence type="predicted"/>
<comment type="caution">
    <text evidence="1">The sequence shown here is derived from an EMBL/GenBank/DDBJ whole genome shotgun (WGS) entry which is preliminary data.</text>
</comment>